<dbReference type="Gene3D" id="3.40.720.10">
    <property type="entry name" value="Alkaline Phosphatase, subunit A"/>
    <property type="match status" value="1"/>
</dbReference>
<organism evidence="1 3">
    <name type="scientific">Rhodococcus erythropolis</name>
    <name type="common">Arthrobacter picolinophilus</name>
    <dbReference type="NCBI Taxonomy" id="1833"/>
    <lineage>
        <taxon>Bacteria</taxon>
        <taxon>Bacillati</taxon>
        <taxon>Actinomycetota</taxon>
        <taxon>Actinomycetes</taxon>
        <taxon>Mycobacteriales</taxon>
        <taxon>Nocardiaceae</taxon>
        <taxon>Rhodococcus</taxon>
        <taxon>Rhodococcus erythropolis group</taxon>
    </lineage>
</organism>
<dbReference type="Pfam" id="PF01663">
    <property type="entry name" value="Phosphodiest"/>
    <property type="match status" value="1"/>
</dbReference>
<dbReference type="EMBL" id="JAECSB010000083">
    <property type="protein sequence ID" value="MBH5145613.1"/>
    <property type="molecule type" value="Genomic_DNA"/>
</dbReference>
<proteinExistence type="predicted"/>
<dbReference type="EMBL" id="CP124545">
    <property type="protein sequence ID" value="WGV50701.2"/>
    <property type="molecule type" value="Genomic_DNA"/>
</dbReference>
<evidence type="ECO:0000313" key="2">
    <source>
        <dbReference type="EMBL" id="WGV50701.2"/>
    </source>
</evidence>
<reference evidence="1 3" key="1">
    <citation type="submission" date="2020-12" db="EMBL/GenBank/DDBJ databases">
        <title>Draft genome sequence of furan degrading bacterial strain FUR100.</title>
        <authorList>
            <person name="Woiski C."/>
        </authorList>
    </citation>
    <scope>NUCLEOTIDE SEQUENCE [LARGE SCALE GENOMIC DNA]</scope>
    <source>
        <strain evidence="1 3">FUR100</strain>
    </source>
</reference>
<dbReference type="PANTHER" id="PTHR10151:SF120">
    <property type="entry name" value="BIS(5'-ADENOSYL)-TRIPHOSPHATASE"/>
    <property type="match status" value="1"/>
</dbReference>
<evidence type="ECO:0000313" key="1">
    <source>
        <dbReference type="EMBL" id="MBH5145613.1"/>
    </source>
</evidence>
<dbReference type="InterPro" id="IPR002591">
    <property type="entry name" value="Phosphodiest/P_Trfase"/>
</dbReference>
<dbReference type="Proteomes" id="UP000627573">
    <property type="component" value="Unassembled WGS sequence"/>
</dbReference>
<dbReference type="RefSeq" id="WP_021333167.1">
    <property type="nucleotide sequence ID" value="NZ_AP018733.1"/>
</dbReference>
<dbReference type="AlphaFoldDB" id="A0A1F2PP67"/>
<accession>A0A1F2PP67</accession>
<evidence type="ECO:0000313" key="3">
    <source>
        <dbReference type="Proteomes" id="UP000627573"/>
    </source>
</evidence>
<reference evidence="2" key="2">
    <citation type="submission" date="2023-08" db="EMBL/GenBank/DDBJ databases">
        <title>Isolation and Characterization of Rhodococcus erythropolis MGMM8.</title>
        <authorList>
            <person name="Diabankana R.G.C."/>
            <person name="Afordoanyi D.M."/>
            <person name="Validov S.Z."/>
        </authorList>
    </citation>
    <scope>NUCLEOTIDE SEQUENCE</scope>
    <source>
        <strain evidence="2">MGMM8</strain>
    </source>
</reference>
<dbReference type="PANTHER" id="PTHR10151">
    <property type="entry name" value="ECTONUCLEOTIDE PYROPHOSPHATASE/PHOSPHODIESTERASE"/>
    <property type="match status" value="1"/>
</dbReference>
<keyword evidence="3" id="KW-1185">Reference proteome</keyword>
<dbReference type="InterPro" id="IPR017850">
    <property type="entry name" value="Alkaline_phosphatase_core_sf"/>
</dbReference>
<name>A0A1F2PP67_RHOER</name>
<protein>
    <submittedName>
        <fullName evidence="1">Alkaline phosphatase family protein</fullName>
    </submittedName>
</protein>
<sequence>MPAPAPLLDVYSQPTLSTLAPSVLASLGVSGEANRLDLQPSQKTVILLVDGMGANLLARNAEHAPFLNSLIGTPIRAGFPTTTATSIVSLGTGLPSGAHGITGYQSYVEEADSVFNWLGWHSAGKKESQTDSIVPETLQPQATTFDRAAAAGITVTTVVPSKFDGSGLTRAGMRGAQFAGIQAYGDLLARTVAASKSADRTFTYCYISEIDALGHVYGPESEPWIFQLMLVDRLVEQLAAALGPDVRLLVTADHGMVDVLDENKIDFDNTPILSKDVLALAGEPRCRHIHTREGAAQDVADRWRAELGDRMWIGTRSEGIVAGLFGPAVHSEYHGRIGDVIAIASGDVAVVRRSVESGLSGLRGQHGALTPDELLVPLLSSGQQ</sequence>
<dbReference type="SUPFAM" id="SSF53649">
    <property type="entry name" value="Alkaline phosphatase-like"/>
    <property type="match status" value="1"/>
</dbReference>
<gene>
    <name evidence="1" type="ORF">I3517_23740</name>
    <name evidence="2" type="ORF">QIE55_05615</name>
</gene>
<dbReference type="GeneID" id="57488730"/>
<dbReference type="GO" id="GO:0016787">
    <property type="term" value="F:hydrolase activity"/>
    <property type="evidence" value="ECO:0007669"/>
    <property type="project" value="UniProtKB-ARBA"/>
</dbReference>
<dbReference type="Proteomes" id="UP001230933">
    <property type="component" value="Chromosome"/>
</dbReference>